<dbReference type="WBParaSite" id="PgB05_g155_t02">
    <property type="protein sequence ID" value="PgB05_g155_t02"/>
    <property type="gene ID" value="PgB05_g155"/>
</dbReference>
<dbReference type="Proteomes" id="UP000887569">
    <property type="component" value="Unplaced"/>
</dbReference>
<keyword evidence="1" id="KW-1133">Transmembrane helix</keyword>
<reference evidence="3 4" key="1">
    <citation type="submission" date="2022-11" db="UniProtKB">
        <authorList>
            <consortium name="WormBaseParasite"/>
        </authorList>
    </citation>
    <scope>IDENTIFICATION</scope>
</reference>
<accession>A0A914ZMP9</accession>
<evidence type="ECO:0000313" key="3">
    <source>
        <dbReference type="WBParaSite" id="PgB05_g155_t01"/>
    </source>
</evidence>
<protein>
    <submittedName>
        <fullName evidence="3 4">Uncharacterized protein</fullName>
    </submittedName>
</protein>
<keyword evidence="1" id="KW-0812">Transmembrane</keyword>
<dbReference type="AlphaFoldDB" id="A0A914ZMP9"/>
<sequence length="159" mass="18323">MKRMRIPFVQSRERLVHSSIFVYFLNYSCSTMAIICAEDMKKGFIALQTASGIATIALQPVALKNFLHRETRAHNVVAFWWTTVRIAFRSALFLSTAFVQEGLIHSHLKMAKLLVIFQLNRCALYKEECYRMMCSTDEEWPNATRPAPRSGMAKISNFH</sequence>
<evidence type="ECO:0000313" key="2">
    <source>
        <dbReference type="Proteomes" id="UP000887569"/>
    </source>
</evidence>
<keyword evidence="2" id="KW-1185">Reference proteome</keyword>
<evidence type="ECO:0000256" key="1">
    <source>
        <dbReference type="SAM" id="Phobius"/>
    </source>
</evidence>
<organism evidence="2 4">
    <name type="scientific">Parascaris univalens</name>
    <name type="common">Nematode worm</name>
    <dbReference type="NCBI Taxonomy" id="6257"/>
    <lineage>
        <taxon>Eukaryota</taxon>
        <taxon>Metazoa</taxon>
        <taxon>Ecdysozoa</taxon>
        <taxon>Nematoda</taxon>
        <taxon>Chromadorea</taxon>
        <taxon>Rhabditida</taxon>
        <taxon>Spirurina</taxon>
        <taxon>Ascaridomorpha</taxon>
        <taxon>Ascaridoidea</taxon>
        <taxon>Ascarididae</taxon>
        <taxon>Parascaris</taxon>
    </lineage>
</organism>
<proteinExistence type="predicted"/>
<name>A0A914ZMP9_PARUN</name>
<feature type="transmembrane region" description="Helical" evidence="1">
    <location>
        <begin position="43"/>
        <end position="63"/>
    </location>
</feature>
<keyword evidence="1" id="KW-0472">Membrane</keyword>
<dbReference type="WBParaSite" id="PgB05_g155_t01">
    <property type="protein sequence ID" value="PgB05_g155_t01"/>
    <property type="gene ID" value="PgB05_g155"/>
</dbReference>
<evidence type="ECO:0000313" key="4">
    <source>
        <dbReference type="WBParaSite" id="PgB05_g155_t02"/>
    </source>
</evidence>
<dbReference type="WBParaSite" id="PgB05_g155_t03">
    <property type="protein sequence ID" value="PgB05_g155_t03"/>
    <property type="gene ID" value="PgB05_g155"/>
</dbReference>